<name>A0AAU8K1B0_9ACTN</name>
<sequence>MNPWHVRWRWERDIPLRYVLTTEARGPEEAGGQRLLARCAGVEGLFADPPPPVREELVLFECAPRGRLADASVARTAGGPATCGSR</sequence>
<dbReference type="AlphaFoldDB" id="A0AAU8K1B0"/>
<reference evidence="1" key="1">
    <citation type="submission" date="2024-06" db="EMBL/GenBank/DDBJ databases">
        <title>The genome sequences of Kitasatospora sp. strain HUAS MG31.</title>
        <authorList>
            <person name="Mo P."/>
        </authorList>
    </citation>
    <scope>NUCLEOTIDE SEQUENCE</scope>
    <source>
        <strain evidence="1">HUAS MG31</strain>
    </source>
</reference>
<organism evidence="1">
    <name type="scientific">Kitasatospora camelliae</name>
    <dbReference type="NCBI Taxonomy" id="3156397"/>
    <lineage>
        <taxon>Bacteria</taxon>
        <taxon>Bacillati</taxon>
        <taxon>Actinomycetota</taxon>
        <taxon>Actinomycetes</taxon>
        <taxon>Kitasatosporales</taxon>
        <taxon>Streptomycetaceae</taxon>
        <taxon>Kitasatospora</taxon>
    </lineage>
</organism>
<evidence type="ECO:0000313" key="1">
    <source>
        <dbReference type="EMBL" id="XCM81160.1"/>
    </source>
</evidence>
<gene>
    <name evidence="1" type="ORF">ABWK59_20700</name>
</gene>
<protein>
    <submittedName>
        <fullName evidence="1">Uncharacterized protein</fullName>
    </submittedName>
</protein>
<dbReference type="KEGG" id="kcm:ABWK59_20700"/>
<accession>A0AAU8K1B0</accession>
<dbReference type="EMBL" id="CP159872">
    <property type="protein sequence ID" value="XCM81160.1"/>
    <property type="molecule type" value="Genomic_DNA"/>
</dbReference>
<proteinExistence type="predicted"/>
<dbReference type="RefSeq" id="WP_354642097.1">
    <property type="nucleotide sequence ID" value="NZ_CP159872.1"/>
</dbReference>